<dbReference type="SMART" id="SM00065">
    <property type="entry name" value="GAF"/>
    <property type="match status" value="1"/>
</dbReference>
<evidence type="ECO:0000256" key="7">
    <source>
        <dbReference type="ARBA" id="ARBA00022679"/>
    </source>
</evidence>
<keyword evidence="16" id="KW-0812">Transmembrane</keyword>
<dbReference type="Pfam" id="PF00072">
    <property type="entry name" value="Response_reg"/>
    <property type="match status" value="1"/>
</dbReference>
<dbReference type="InterPro" id="IPR001789">
    <property type="entry name" value="Sig_transdc_resp-reg_receiver"/>
</dbReference>
<evidence type="ECO:0000256" key="12">
    <source>
        <dbReference type="ARBA" id="ARBA00023136"/>
    </source>
</evidence>
<dbReference type="Gene3D" id="6.10.340.10">
    <property type="match status" value="1"/>
</dbReference>
<dbReference type="SUPFAM" id="SSF55874">
    <property type="entry name" value="ATPase domain of HSP90 chaperone/DNA topoisomerase II/histidine kinase"/>
    <property type="match status" value="1"/>
</dbReference>
<evidence type="ECO:0000256" key="5">
    <source>
        <dbReference type="ARBA" id="ARBA00022475"/>
    </source>
</evidence>
<dbReference type="Gene3D" id="3.30.450.40">
    <property type="match status" value="1"/>
</dbReference>
<dbReference type="SUPFAM" id="SSF47384">
    <property type="entry name" value="Homodimeric domain of signal transducing histidine kinase"/>
    <property type="match status" value="1"/>
</dbReference>
<dbReference type="SMART" id="SM00304">
    <property type="entry name" value="HAMP"/>
    <property type="match status" value="1"/>
</dbReference>
<feature type="modified residue" description="4-aspartylphosphate" evidence="14">
    <location>
        <position position="853"/>
    </location>
</feature>
<evidence type="ECO:0000256" key="10">
    <source>
        <dbReference type="ARBA" id="ARBA00022840"/>
    </source>
</evidence>
<evidence type="ECO:0000313" key="20">
    <source>
        <dbReference type="EMBL" id="TRZ40169.1"/>
    </source>
</evidence>
<evidence type="ECO:0000256" key="6">
    <source>
        <dbReference type="ARBA" id="ARBA00022553"/>
    </source>
</evidence>
<feature type="domain" description="Response regulatory" evidence="18">
    <location>
        <begin position="803"/>
        <end position="920"/>
    </location>
</feature>
<reference evidence="21" key="1">
    <citation type="submission" date="2018-10" db="EMBL/GenBank/DDBJ databases">
        <title>FDA dAtabase for Regulatory Grade micrObial Sequences (FDA-ARGOS): Supporting development and validation of Infectious Disease Dx tests.</title>
        <authorList>
            <person name="Minogue T."/>
            <person name="Wolcott M."/>
            <person name="Wasieloski L."/>
            <person name="Aguilar W."/>
            <person name="Moore D."/>
            <person name="Tallon L."/>
            <person name="Sadzewicz L."/>
            <person name="Sengamalay N."/>
            <person name="Ott S."/>
            <person name="Godinez A."/>
            <person name="Nagaraj S."/>
            <person name="Vavikolanu K."/>
            <person name="Vyas G."/>
            <person name="Nadendla S."/>
            <person name="George J."/>
            <person name="Sichtig H."/>
        </authorList>
    </citation>
    <scope>NUCLEOTIDE SEQUENCE [LARGE SCALE GENOMIC DNA]</scope>
    <source>
        <strain evidence="21">FDAARGOS_343</strain>
    </source>
</reference>
<keyword evidence="16" id="KW-1133">Transmembrane helix</keyword>
<feature type="transmembrane region" description="Helical" evidence="16">
    <location>
        <begin position="183"/>
        <end position="206"/>
    </location>
</feature>
<dbReference type="GO" id="GO:0000155">
    <property type="term" value="F:phosphorelay sensor kinase activity"/>
    <property type="evidence" value="ECO:0007669"/>
    <property type="project" value="InterPro"/>
</dbReference>
<dbReference type="InterPro" id="IPR003018">
    <property type="entry name" value="GAF"/>
</dbReference>
<comment type="subcellular location">
    <subcellularLocation>
        <location evidence="2">Cell membrane</location>
        <topology evidence="2">Multi-pass membrane protein</topology>
    </subcellularLocation>
</comment>
<dbReference type="SMART" id="SM00448">
    <property type="entry name" value="REC"/>
    <property type="match status" value="1"/>
</dbReference>
<evidence type="ECO:0000259" key="19">
    <source>
        <dbReference type="PROSITE" id="PS50885"/>
    </source>
</evidence>
<feature type="domain" description="HAMP" evidence="19">
    <location>
        <begin position="207"/>
        <end position="261"/>
    </location>
</feature>
<keyword evidence="11" id="KW-0902">Two-component regulatory system</keyword>
<dbReference type="PANTHER" id="PTHR45339:SF1">
    <property type="entry name" value="HYBRID SIGNAL TRANSDUCTION HISTIDINE KINASE J"/>
    <property type="match status" value="1"/>
</dbReference>
<dbReference type="InterPro" id="IPR003594">
    <property type="entry name" value="HATPase_dom"/>
</dbReference>
<evidence type="ECO:0000256" key="13">
    <source>
        <dbReference type="ARBA" id="ARBA00074306"/>
    </source>
</evidence>
<dbReference type="InterPro" id="IPR004358">
    <property type="entry name" value="Sig_transdc_His_kin-like_C"/>
</dbReference>
<dbReference type="CDD" id="cd16922">
    <property type="entry name" value="HATPase_EvgS-ArcB-TorS-like"/>
    <property type="match status" value="1"/>
</dbReference>
<name>A0A553ST48_NIACI</name>
<comment type="catalytic activity">
    <reaction evidence="1">
        <text>ATP + protein L-histidine = ADP + protein N-phospho-L-histidine.</text>
        <dbReference type="EC" id="2.7.13.3"/>
    </reaction>
</comment>
<dbReference type="InterPro" id="IPR003660">
    <property type="entry name" value="HAMP_dom"/>
</dbReference>
<accession>A0A553ST48</accession>
<evidence type="ECO:0000313" key="21">
    <source>
        <dbReference type="Proteomes" id="UP000319837"/>
    </source>
</evidence>
<dbReference type="InterPro" id="IPR024478">
    <property type="entry name" value="HlyB_4HB_MCP"/>
</dbReference>
<gene>
    <name evidence="20" type="ORF">CEQ21_04300</name>
</gene>
<dbReference type="InterPro" id="IPR036890">
    <property type="entry name" value="HATPase_C_sf"/>
</dbReference>
<keyword evidence="9" id="KW-0418">Kinase</keyword>
<comment type="similarity">
    <text evidence="3">In the N-terminal section; belongs to the phytochrome family.</text>
</comment>
<dbReference type="CDD" id="cd00082">
    <property type="entry name" value="HisKA"/>
    <property type="match status" value="1"/>
</dbReference>
<keyword evidence="6 14" id="KW-0597">Phosphoprotein</keyword>
<evidence type="ECO:0000256" key="4">
    <source>
        <dbReference type="ARBA" id="ARBA00012438"/>
    </source>
</evidence>
<dbReference type="CDD" id="cd17546">
    <property type="entry name" value="REC_hyHK_CKI1_RcsC-like"/>
    <property type="match status" value="1"/>
</dbReference>
<dbReference type="FunFam" id="3.30.565.10:FF:000010">
    <property type="entry name" value="Sensor histidine kinase RcsC"/>
    <property type="match status" value="1"/>
</dbReference>
<dbReference type="AlphaFoldDB" id="A0A553ST48"/>
<keyword evidence="12 16" id="KW-0472">Membrane</keyword>
<keyword evidence="5" id="KW-1003">Cell membrane</keyword>
<evidence type="ECO:0000256" key="16">
    <source>
        <dbReference type="SAM" id="Phobius"/>
    </source>
</evidence>
<keyword evidence="10" id="KW-0067">ATP-binding</keyword>
<comment type="caution">
    <text evidence="20">The sequence shown here is derived from an EMBL/GenBank/DDBJ whole genome shotgun (WGS) entry which is preliminary data.</text>
</comment>
<dbReference type="InterPro" id="IPR036097">
    <property type="entry name" value="HisK_dim/P_sf"/>
</dbReference>
<dbReference type="RefSeq" id="WP_185763572.1">
    <property type="nucleotide sequence ID" value="NZ_RIBP01000001.1"/>
</dbReference>
<dbReference type="SUPFAM" id="SSF52172">
    <property type="entry name" value="CheY-like"/>
    <property type="match status" value="1"/>
</dbReference>
<keyword evidence="15" id="KW-0175">Coiled coil</keyword>
<evidence type="ECO:0000256" key="1">
    <source>
        <dbReference type="ARBA" id="ARBA00000085"/>
    </source>
</evidence>
<dbReference type="GO" id="GO:0005524">
    <property type="term" value="F:ATP binding"/>
    <property type="evidence" value="ECO:0007669"/>
    <property type="project" value="UniProtKB-KW"/>
</dbReference>
<feature type="coiled-coil region" evidence="15">
    <location>
        <begin position="435"/>
        <end position="508"/>
    </location>
</feature>
<dbReference type="EC" id="2.7.13.3" evidence="4"/>
<feature type="domain" description="Histidine kinase" evidence="17">
    <location>
        <begin position="518"/>
        <end position="751"/>
    </location>
</feature>
<sequence>MGYKRKQYFGLGLTVLCMVLLMGIILIMMQSIKDNMLEIVQDRYHKVNEATEIRQQIYLEDRNMLNLMNGKSEESNNEFADSSAEDITLLNTKIADLEVILNTNKAKSLIKEVGNGYSDFAKMETEILTLYNNNGSTQELRAIYNAGADNRRVLLSKIDEFKDYQESLMGDALSEANATYKQLVIALISVVSVALILIVSVMLWVIRSTTRNINSIVHVIKDVDFNNLAEVPRIKLDTNDEIGDIARSFNTMAASLESYTSKEKQFVEEISEQNWVQSNSAEIIKLYGRHVSITTLSEQFIKQVVNATKASFGAFYLMDETGKEAVFKKVAAYADTETGRQTFTSGQGIIGQTVHDKKMVIINNVPEDYRLISTGLGEVKPTAVLIAPILVKDDVVAVMEIASIHEFTKADQKLVENVLETLGIGIMNILGRMEVERLLLESQAQTEELQTQSEELQAQSEELQTQTEELRMINEQLEERTNDAEFKTEELVTVKEELEDQAKQLQLSSKYKSEFLANMSHELRTPLNSILLLSEMLADDQDEELSPEQKEFAKVINSSGNDLLNLINDILDLSKVEAGKLEISFEEVYLSEFVDRLKRNFMQIAKSKELDFDINYADDVPPIIYTDEQRLQQIMKNLLSNAFKFTKEGKVAITVNKADAKEVSQLPLSNYADIWVKMSVTDTGIGIPADKHMMIFEAFQQVDGATMRKYGGTGLGLSISREFSQLLGGMCKVESQEGEGSTFTIYIPNLPGGIPLIGIDNIAEEQAVPTTGTELAETELNEAAVSEEETITKSPSTVLQGKTVIVADDDYRNIYALKNALDKEGMNVITAENGAECLEKMKELEHFDIVLMDIMMPVMDGYETIKRIRKLDTNNDIPIIALTAKAMKGDRDKCIEAGASDYISKPLKLDQLLSAMRVWLS</sequence>
<dbReference type="SMART" id="SM00388">
    <property type="entry name" value="HisKA"/>
    <property type="match status" value="1"/>
</dbReference>
<dbReference type="EMBL" id="RIBP01000001">
    <property type="protein sequence ID" value="TRZ40169.1"/>
    <property type="molecule type" value="Genomic_DNA"/>
</dbReference>
<keyword evidence="7" id="KW-0808">Transferase</keyword>
<dbReference type="PROSITE" id="PS50109">
    <property type="entry name" value="HIS_KIN"/>
    <property type="match status" value="1"/>
</dbReference>
<dbReference type="PROSITE" id="PS50110">
    <property type="entry name" value="RESPONSE_REGULATORY"/>
    <property type="match status" value="1"/>
</dbReference>
<dbReference type="Gene3D" id="3.30.565.10">
    <property type="entry name" value="Histidine kinase-like ATPase, C-terminal domain"/>
    <property type="match status" value="1"/>
</dbReference>
<evidence type="ECO:0000256" key="11">
    <source>
        <dbReference type="ARBA" id="ARBA00023012"/>
    </source>
</evidence>
<dbReference type="GO" id="GO:0005886">
    <property type="term" value="C:plasma membrane"/>
    <property type="evidence" value="ECO:0007669"/>
    <property type="project" value="UniProtKB-SubCell"/>
</dbReference>
<protein>
    <recommendedName>
        <fullName evidence="13">Circadian input-output histidine kinase CikA</fullName>
        <ecNumber evidence="4">2.7.13.3</ecNumber>
    </recommendedName>
</protein>
<organism evidence="20 21">
    <name type="scientific">Niallia circulans</name>
    <name type="common">Bacillus circulans</name>
    <dbReference type="NCBI Taxonomy" id="1397"/>
    <lineage>
        <taxon>Bacteria</taxon>
        <taxon>Bacillati</taxon>
        <taxon>Bacillota</taxon>
        <taxon>Bacilli</taxon>
        <taxon>Bacillales</taxon>
        <taxon>Bacillaceae</taxon>
        <taxon>Niallia</taxon>
    </lineage>
</organism>
<evidence type="ECO:0000256" key="14">
    <source>
        <dbReference type="PROSITE-ProRule" id="PRU00169"/>
    </source>
</evidence>
<dbReference type="SMART" id="SM00387">
    <property type="entry name" value="HATPase_c"/>
    <property type="match status" value="1"/>
</dbReference>
<dbReference type="PANTHER" id="PTHR45339">
    <property type="entry name" value="HYBRID SIGNAL TRANSDUCTION HISTIDINE KINASE J"/>
    <property type="match status" value="1"/>
</dbReference>
<evidence type="ECO:0000256" key="3">
    <source>
        <dbReference type="ARBA" id="ARBA00006402"/>
    </source>
</evidence>
<evidence type="ECO:0000256" key="8">
    <source>
        <dbReference type="ARBA" id="ARBA00022741"/>
    </source>
</evidence>
<evidence type="ECO:0000256" key="15">
    <source>
        <dbReference type="SAM" id="Coils"/>
    </source>
</evidence>
<dbReference type="Pfam" id="PF13185">
    <property type="entry name" value="GAF_2"/>
    <property type="match status" value="1"/>
</dbReference>
<dbReference type="Pfam" id="PF12729">
    <property type="entry name" value="4HB_MCP_1"/>
    <property type="match status" value="1"/>
</dbReference>
<dbReference type="PROSITE" id="PS50885">
    <property type="entry name" value="HAMP"/>
    <property type="match status" value="1"/>
</dbReference>
<dbReference type="SUPFAM" id="SSF158472">
    <property type="entry name" value="HAMP domain-like"/>
    <property type="match status" value="1"/>
</dbReference>
<dbReference type="CDD" id="cd06225">
    <property type="entry name" value="HAMP"/>
    <property type="match status" value="1"/>
</dbReference>
<dbReference type="Gene3D" id="1.10.287.130">
    <property type="match status" value="1"/>
</dbReference>
<evidence type="ECO:0000256" key="9">
    <source>
        <dbReference type="ARBA" id="ARBA00022777"/>
    </source>
</evidence>
<evidence type="ECO:0000259" key="17">
    <source>
        <dbReference type="PROSITE" id="PS50109"/>
    </source>
</evidence>
<dbReference type="PRINTS" id="PR00344">
    <property type="entry name" value="BCTRLSENSOR"/>
</dbReference>
<keyword evidence="8" id="KW-0547">Nucleotide-binding</keyword>
<dbReference type="Gene3D" id="3.40.50.2300">
    <property type="match status" value="1"/>
</dbReference>
<dbReference type="Pfam" id="PF00672">
    <property type="entry name" value="HAMP"/>
    <property type="match status" value="1"/>
</dbReference>
<feature type="transmembrane region" description="Helical" evidence="16">
    <location>
        <begin position="6"/>
        <end position="29"/>
    </location>
</feature>
<dbReference type="InterPro" id="IPR011006">
    <property type="entry name" value="CheY-like_superfamily"/>
</dbReference>
<dbReference type="SUPFAM" id="SSF55781">
    <property type="entry name" value="GAF domain-like"/>
    <property type="match status" value="1"/>
</dbReference>
<dbReference type="Pfam" id="PF02518">
    <property type="entry name" value="HATPase_c"/>
    <property type="match status" value="1"/>
</dbReference>
<proteinExistence type="inferred from homology"/>
<evidence type="ECO:0000256" key="2">
    <source>
        <dbReference type="ARBA" id="ARBA00004651"/>
    </source>
</evidence>
<dbReference type="InterPro" id="IPR003661">
    <property type="entry name" value="HisK_dim/P_dom"/>
</dbReference>
<dbReference type="InterPro" id="IPR005467">
    <property type="entry name" value="His_kinase_dom"/>
</dbReference>
<dbReference type="Pfam" id="PF00512">
    <property type="entry name" value="HisKA"/>
    <property type="match status" value="1"/>
</dbReference>
<evidence type="ECO:0000259" key="18">
    <source>
        <dbReference type="PROSITE" id="PS50110"/>
    </source>
</evidence>
<dbReference type="Proteomes" id="UP000319837">
    <property type="component" value="Unassembled WGS sequence"/>
</dbReference>
<dbReference type="InterPro" id="IPR029016">
    <property type="entry name" value="GAF-like_dom_sf"/>
</dbReference>